<accession>A0A812C559</accession>
<sequence>MPQVYVFLKVVFNIPSISPHPFLPFLFFVAFFLFAYYLFLFLYSFLLPLFFYFFYSFLFPLFLLIFHLIISPSSFSVFLLHQISSFIFSLCFFSYLVLSLYFVLFLYLSFFSYLSIYLSIYLSSKTFLSFDSLNFCHILSLSFSILFIHLFFPFDHIFNPLLHSLSCNLLLSLSFLFLSIAELLLCSNFCHSLSYPSFYSSFLSPHIVSFHHKWLSQCFFS</sequence>
<dbReference type="AlphaFoldDB" id="A0A812C559"/>
<feature type="transmembrane region" description="Helical" evidence="1">
    <location>
        <begin position="160"/>
        <end position="185"/>
    </location>
</feature>
<dbReference type="Proteomes" id="UP000597762">
    <property type="component" value="Unassembled WGS sequence"/>
</dbReference>
<comment type="caution">
    <text evidence="2">The sequence shown here is derived from an EMBL/GenBank/DDBJ whole genome shotgun (WGS) entry which is preliminary data.</text>
</comment>
<gene>
    <name evidence="2" type="ORF">SPHA_32909</name>
</gene>
<feature type="transmembrane region" description="Helical" evidence="1">
    <location>
        <begin position="49"/>
        <end position="70"/>
    </location>
</feature>
<organism evidence="2 3">
    <name type="scientific">Acanthosepion pharaonis</name>
    <name type="common">Pharaoh cuttlefish</name>
    <name type="synonym">Sepia pharaonis</name>
    <dbReference type="NCBI Taxonomy" id="158019"/>
    <lineage>
        <taxon>Eukaryota</taxon>
        <taxon>Metazoa</taxon>
        <taxon>Spiralia</taxon>
        <taxon>Lophotrochozoa</taxon>
        <taxon>Mollusca</taxon>
        <taxon>Cephalopoda</taxon>
        <taxon>Coleoidea</taxon>
        <taxon>Decapodiformes</taxon>
        <taxon>Sepiida</taxon>
        <taxon>Sepiina</taxon>
        <taxon>Sepiidae</taxon>
        <taxon>Acanthosepion</taxon>
    </lineage>
</organism>
<evidence type="ECO:0000256" key="1">
    <source>
        <dbReference type="SAM" id="Phobius"/>
    </source>
</evidence>
<keyword evidence="1" id="KW-0472">Membrane</keyword>
<evidence type="ECO:0000313" key="3">
    <source>
        <dbReference type="Proteomes" id="UP000597762"/>
    </source>
</evidence>
<dbReference type="EMBL" id="CAHIKZ030001369">
    <property type="protein sequence ID" value="CAE1261471.1"/>
    <property type="molecule type" value="Genomic_DNA"/>
</dbReference>
<proteinExistence type="predicted"/>
<keyword evidence="3" id="KW-1185">Reference proteome</keyword>
<protein>
    <submittedName>
        <fullName evidence="2">Uncharacterized protein</fullName>
    </submittedName>
</protein>
<keyword evidence="1" id="KW-0812">Transmembrane</keyword>
<keyword evidence="1" id="KW-1133">Transmembrane helix</keyword>
<reference evidence="2" key="1">
    <citation type="submission" date="2021-01" db="EMBL/GenBank/DDBJ databases">
        <authorList>
            <person name="Li R."/>
            <person name="Bekaert M."/>
        </authorList>
    </citation>
    <scope>NUCLEOTIDE SEQUENCE</scope>
    <source>
        <strain evidence="2">Farmed</strain>
    </source>
</reference>
<feature type="transmembrane region" description="Helical" evidence="1">
    <location>
        <begin position="21"/>
        <end position="43"/>
    </location>
</feature>
<evidence type="ECO:0000313" key="2">
    <source>
        <dbReference type="EMBL" id="CAE1261471.1"/>
    </source>
</evidence>
<feature type="transmembrane region" description="Helical" evidence="1">
    <location>
        <begin position="135"/>
        <end position="154"/>
    </location>
</feature>
<feature type="transmembrane region" description="Helical" evidence="1">
    <location>
        <begin position="77"/>
        <end position="98"/>
    </location>
</feature>
<name>A0A812C559_ACAPH</name>